<dbReference type="NCBIfam" id="TIGR00005">
    <property type="entry name" value="rluA_subfam"/>
    <property type="match status" value="1"/>
</dbReference>
<organism evidence="8 9">
    <name type="scientific">Methylophilus flavus</name>
    <dbReference type="NCBI Taxonomy" id="640084"/>
    <lineage>
        <taxon>Bacteria</taxon>
        <taxon>Pseudomonadati</taxon>
        <taxon>Pseudomonadota</taxon>
        <taxon>Betaproteobacteria</taxon>
        <taxon>Nitrosomonadales</taxon>
        <taxon>Methylophilaceae</taxon>
        <taxon>Methylophilus</taxon>
    </lineage>
</organism>
<dbReference type="PANTHER" id="PTHR21600:SF44">
    <property type="entry name" value="RIBOSOMAL LARGE SUBUNIT PSEUDOURIDINE SYNTHASE D"/>
    <property type="match status" value="1"/>
</dbReference>
<keyword evidence="9" id="KW-1185">Reference proteome</keyword>
<dbReference type="NCBIfam" id="NF008385">
    <property type="entry name" value="PRK11180.1"/>
    <property type="match status" value="1"/>
</dbReference>
<dbReference type="EC" id="5.4.99.-" evidence="5"/>
<reference evidence="9" key="1">
    <citation type="journal article" date="2019" name="Int. J. Syst. Evol. Microbiol.">
        <title>The Global Catalogue of Microorganisms (GCM) 10K type strain sequencing project: providing services to taxonomists for standard genome sequencing and annotation.</title>
        <authorList>
            <consortium name="The Broad Institute Genomics Platform"/>
            <consortium name="The Broad Institute Genome Sequencing Center for Infectious Disease"/>
            <person name="Wu L."/>
            <person name="Ma J."/>
        </authorList>
    </citation>
    <scope>NUCLEOTIDE SEQUENCE [LARGE SCALE GENOMIC DNA]</scope>
    <source>
        <strain evidence="9">CCUG 58411</strain>
    </source>
</reference>
<dbReference type="InterPro" id="IPR050188">
    <property type="entry name" value="RluA_PseudoU_synthase"/>
</dbReference>
<dbReference type="InterPro" id="IPR020103">
    <property type="entry name" value="PsdUridine_synth_cat_dom_sf"/>
</dbReference>
<evidence type="ECO:0000256" key="6">
    <source>
        <dbReference type="SAM" id="MobiDB-lite"/>
    </source>
</evidence>
<evidence type="ECO:0000256" key="5">
    <source>
        <dbReference type="RuleBase" id="RU362028"/>
    </source>
</evidence>
<feature type="region of interest" description="Disordered" evidence="6">
    <location>
        <begin position="341"/>
        <end position="376"/>
    </location>
</feature>
<dbReference type="CDD" id="cd02869">
    <property type="entry name" value="PseudoU_synth_RluA_like"/>
    <property type="match status" value="1"/>
</dbReference>
<dbReference type="InterPro" id="IPR036986">
    <property type="entry name" value="S4_RNA-bd_sf"/>
</dbReference>
<dbReference type="InterPro" id="IPR002942">
    <property type="entry name" value="S4_RNA-bd"/>
</dbReference>
<dbReference type="Pfam" id="PF00849">
    <property type="entry name" value="PseudoU_synth_2"/>
    <property type="match status" value="1"/>
</dbReference>
<proteinExistence type="inferred from homology"/>
<evidence type="ECO:0000256" key="3">
    <source>
        <dbReference type="ARBA" id="ARBA00036882"/>
    </source>
</evidence>
<dbReference type="Proteomes" id="UP001597206">
    <property type="component" value="Unassembled WGS sequence"/>
</dbReference>
<comment type="catalytic activity">
    <reaction evidence="5">
        <text>a uridine in RNA = a pseudouridine in RNA</text>
        <dbReference type="Rhea" id="RHEA:48348"/>
        <dbReference type="Rhea" id="RHEA-COMP:12068"/>
        <dbReference type="Rhea" id="RHEA-COMP:12069"/>
        <dbReference type="ChEBI" id="CHEBI:65314"/>
        <dbReference type="ChEBI" id="CHEBI:65315"/>
    </reaction>
</comment>
<dbReference type="SMART" id="SM00363">
    <property type="entry name" value="S4"/>
    <property type="match status" value="1"/>
</dbReference>
<dbReference type="Pfam" id="PF01479">
    <property type="entry name" value="S4"/>
    <property type="match status" value="1"/>
</dbReference>
<dbReference type="InterPro" id="IPR006225">
    <property type="entry name" value="PsdUridine_synth_RluC/D"/>
</dbReference>
<dbReference type="Gene3D" id="3.30.2350.10">
    <property type="entry name" value="Pseudouridine synthase"/>
    <property type="match status" value="1"/>
</dbReference>
<dbReference type="CDD" id="cd00165">
    <property type="entry name" value="S4"/>
    <property type="match status" value="1"/>
</dbReference>
<dbReference type="SUPFAM" id="SSF55120">
    <property type="entry name" value="Pseudouridine synthase"/>
    <property type="match status" value="1"/>
</dbReference>
<protein>
    <recommendedName>
        <fullName evidence="5">Pseudouridine synthase</fullName>
        <ecNumber evidence="5">5.4.99.-</ecNumber>
    </recommendedName>
</protein>
<keyword evidence="4" id="KW-0694">RNA-binding</keyword>
<evidence type="ECO:0000313" key="8">
    <source>
        <dbReference type="EMBL" id="MFD1121112.1"/>
    </source>
</evidence>
<comment type="similarity">
    <text evidence="1 5">Belongs to the pseudouridine synthase RluA family.</text>
</comment>
<dbReference type="PANTHER" id="PTHR21600">
    <property type="entry name" value="MITOCHONDRIAL RNA PSEUDOURIDINE SYNTHASE"/>
    <property type="match status" value="1"/>
</dbReference>
<evidence type="ECO:0000256" key="1">
    <source>
        <dbReference type="ARBA" id="ARBA00010876"/>
    </source>
</evidence>
<feature type="domain" description="RNA-binding S4" evidence="7">
    <location>
        <begin position="23"/>
        <end position="88"/>
    </location>
</feature>
<dbReference type="PROSITE" id="PS50889">
    <property type="entry name" value="S4"/>
    <property type="match status" value="1"/>
</dbReference>
<evidence type="ECO:0000256" key="2">
    <source>
        <dbReference type="ARBA" id="ARBA00023235"/>
    </source>
</evidence>
<comment type="catalytic activity">
    <reaction evidence="3">
        <text>uridine(1911/1915/1917) in 23S rRNA = pseudouridine(1911/1915/1917) in 23S rRNA</text>
        <dbReference type="Rhea" id="RHEA:42524"/>
        <dbReference type="Rhea" id="RHEA-COMP:10097"/>
        <dbReference type="Rhea" id="RHEA-COMP:10098"/>
        <dbReference type="ChEBI" id="CHEBI:65314"/>
        <dbReference type="ChEBI" id="CHEBI:65315"/>
        <dbReference type="EC" id="5.4.99.23"/>
    </reaction>
</comment>
<evidence type="ECO:0000259" key="7">
    <source>
        <dbReference type="SMART" id="SM00363"/>
    </source>
</evidence>
<keyword evidence="2 5" id="KW-0413">Isomerase</keyword>
<evidence type="ECO:0000313" key="9">
    <source>
        <dbReference type="Proteomes" id="UP001597206"/>
    </source>
</evidence>
<name>A0ABW3PAT8_9PROT</name>
<accession>A0ABW3PAT8</accession>
<gene>
    <name evidence="8" type="primary">rluD</name>
    <name evidence="8" type="ORF">ACFQ2T_01225</name>
</gene>
<comment type="function">
    <text evidence="5">Responsible for synthesis of pseudouridine from uracil.</text>
</comment>
<dbReference type="RefSeq" id="WP_379029393.1">
    <property type="nucleotide sequence ID" value="NZ_JBHTLN010000001.1"/>
</dbReference>
<dbReference type="InterPro" id="IPR006224">
    <property type="entry name" value="PsdUridine_synth_RluA-like_CS"/>
</dbReference>
<dbReference type="InterPro" id="IPR006145">
    <property type="entry name" value="PsdUridine_synth_RsuA/RluA"/>
</dbReference>
<dbReference type="Gene3D" id="3.10.290.10">
    <property type="entry name" value="RNA-binding S4 domain"/>
    <property type="match status" value="1"/>
</dbReference>
<sequence>MPFENMKESASLHLVVPTNLGGQRLDLVLQQMLPDHSRSRLQGWIKEGLVLLDGKAPTAKTKVWGGEDITVTPPVNAQDNAFEPEDIPLDIVYEDDALIVINKPAGLVVHPAAGNWSGTLLNALLFHRPQLKEVPRAGIVHRLDKDTSGLLVVAKTLEAQTSLVRQLQAHSVKREYRAIVWGQLWRSGKVDQPIGRHPHQRVKMAVIRRGKSAVTHYQVLERFGTNTYLRCNLETGRTHQIRVHLQHLKAPMVGDPLYGIGNIIPHKMMSTELRAVIGDFKRQALHAIKLGLTHPVTNEHMEWQIELADDMRALLEAMRATEVPDEPLSPVDLNVDENGLFIGEDDEDWGDDDLDDELEDGEEWDDEALVADEDDA</sequence>
<dbReference type="GO" id="GO:0160140">
    <property type="term" value="F:23S rRNA pseudouridine(1911/1915/1917) synthase activity"/>
    <property type="evidence" value="ECO:0007669"/>
    <property type="project" value="UniProtKB-EC"/>
</dbReference>
<evidence type="ECO:0000256" key="4">
    <source>
        <dbReference type="PROSITE-ProRule" id="PRU00182"/>
    </source>
</evidence>
<dbReference type="PROSITE" id="PS01129">
    <property type="entry name" value="PSI_RLU"/>
    <property type="match status" value="1"/>
</dbReference>
<comment type="caution">
    <text evidence="8">The sequence shown here is derived from an EMBL/GenBank/DDBJ whole genome shotgun (WGS) entry which is preliminary data.</text>
</comment>
<dbReference type="EMBL" id="JBHTLN010000001">
    <property type="protein sequence ID" value="MFD1121112.1"/>
    <property type="molecule type" value="Genomic_DNA"/>
</dbReference>
<feature type="compositionally biased region" description="Acidic residues" evidence="6">
    <location>
        <begin position="343"/>
        <end position="376"/>
    </location>
</feature>
<dbReference type="SUPFAM" id="SSF55174">
    <property type="entry name" value="Alpha-L RNA-binding motif"/>
    <property type="match status" value="1"/>
</dbReference>